<evidence type="ECO:0000313" key="6">
    <source>
        <dbReference type="Proteomes" id="UP000028703"/>
    </source>
</evidence>
<evidence type="ECO:0000256" key="3">
    <source>
        <dbReference type="SAM" id="SignalP"/>
    </source>
</evidence>
<dbReference type="Pfam" id="PF00561">
    <property type="entry name" value="Abhydrolase_1"/>
    <property type="match status" value="1"/>
</dbReference>
<dbReference type="InterPro" id="IPR002410">
    <property type="entry name" value="Peptidase_S33"/>
</dbReference>
<dbReference type="RefSeq" id="WP_034705700.1">
    <property type="nucleotide sequence ID" value="NZ_JPRO01000012.1"/>
</dbReference>
<dbReference type="PANTHER" id="PTHR43798">
    <property type="entry name" value="MONOACYLGLYCEROL LIPASE"/>
    <property type="match status" value="1"/>
</dbReference>
<comment type="caution">
    <text evidence="5">The sequence shown here is derived from an EMBL/GenBank/DDBJ whole genome shotgun (WGS) entry which is preliminary data.</text>
</comment>
<dbReference type="GO" id="GO:0008233">
    <property type="term" value="F:peptidase activity"/>
    <property type="evidence" value="ECO:0007669"/>
    <property type="project" value="InterPro"/>
</dbReference>
<sequence length="304" mass="34704">MKSLLSFLFILAFVFSNAQKIYSKSYGSPEDTPVIFIHGGPGGNATLFEGTTAQKLADKGFYVIVYDRRGEGRSKDENASMTFKESFEDLSLIYKTYRIKKANIVAHSFGGIIGTLFTRQFPEKVSSLTLVGALFSQQETYDYILKQAKEKFKDNPSKLKEISEIENLNKNSADYRKRCYNTASDMQLFSMPSPTPESKKLRADYESGEFYAANFRNPESPLKFYKNEARNNLDNTKVLKEIKKQGIPIFAVYGKDDGIFSEKQLNDMKNIAGKDHFKIIDNCSHYLFADQQDEFLQFISLHLK</sequence>
<keyword evidence="2 5" id="KW-0378">Hydrolase</keyword>
<evidence type="ECO:0000313" key="5">
    <source>
        <dbReference type="EMBL" id="KFF02284.1"/>
    </source>
</evidence>
<keyword evidence="6" id="KW-1185">Reference proteome</keyword>
<dbReference type="OrthoDB" id="9780932at2"/>
<dbReference type="PRINTS" id="PR00793">
    <property type="entry name" value="PROAMNOPTASE"/>
</dbReference>
<dbReference type="InterPro" id="IPR050266">
    <property type="entry name" value="AB_hydrolase_sf"/>
</dbReference>
<dbReference type="PANTHER" id="PTHR43798:SF33">
    <property type="entry name" value="HYDROLASE, PUTATIVE (AFU_ORTHOLOGUE AFUA_2G14860)-RELATED"/>
    <property type="match status" value="1"/>
</dbReference>
<dbReference type="EMBL" id="JPRO01000012">
    <property type="protein sequence ID" value="KFF02284.1"/>
    <property type="molecule type" value="Genomic_DNA"/>
</dbReference>
<dbReference type="eggNOG" id="COG2267">
    <property type="taxonomic scope" value="Bacteria"/>
</dbReference>
<dbReference type="AlphaFoldDB" id="A0A085ZCX0"/>
<dbReference type="SUPFAM" id="SSF53474">
    <property type="entry name" value="alpha/beta-Hydrolases"/>
    <property type="match status" value="1"/>
</dbReference>
<protein>
    <submittedName>
        <fullName evidence="5">Alpha/beta hydrolase</fullName>
    </submittedName>
</protein>
<comment type="similarity">
    <text evidence="1">Belongs to the peptidase S33 family.</text>
</comment>
<dbReference type="STRING" id="421531.IX38_13740"/>
<feature type="signal peptide" evidence="3">
    <location>
        <begin position="1"/>
        <end position="18"/>
    </location>
</feature>
<dbReference type="InterPro" id="IPR000073">
    <property type="entry name" value="AB_hydrolase_1"/>
</dbReference>
<reference evidence="5 6" key="1">
    <citation type="submission" date="2014-07" db="EMBL/GenBank/DDBJ databases">
        <title>Genome of Chryseobacterium luteum DSM 18605.</title>
        <authorList>
            <person name="Stropko S.J."/>
            <person name="Pipes S.E."/>
            <person name="Newman J.D."/>
        </authorList>
    </citation>
    <scope>NUCLEOTIDE SEQUENCE [LARGE SCALE GENOMIC DNA]</scope>
    <source>
        <strain evidence="5 6">DSM 18605</strain>
    </source>
</reference>
<dbReference type="Gene3D" id="3.40.50.1820">
    <property type="entry name" value="alpha/beta hydrolase"/>
    <property type="match status" value="1"/>
</dbReference>
<dbReference type="GO" id="GO:0006508">
    <property type="term" value="P:proteolysis"/>
    <property type="evidence" value="ECO:0007669"/>
    <property type="project" value="InterPro"/>
</dbReference>
<feature type="domain" description="AB hydrolase-1" evidence="4">
    <location>
        <begin position="33"/>
        <end position="290"/>
    </location>
</feature>
<dbReference type="InterPro" id="IPR029058">
    <property type="entry name" value="AB_hydrolase_fold"/>
</dbReference>
<dbReference type="PRINTS" id="PR00111">
    <property type="entry name" value="ABHYDROLASE"/>
</dbReference>
<evidence type="ECO:0000256" key="1">
    <source>
        <dbReference type="ARBA" id="ARBA00010088"/>
    </source>
</evidence>
<feature type="chain" id="PRO_5001800837" evidence="3">
    <location>
        <begin position="19"/>
        <end position="304"/>
    </location>
</feature>
<accession>A0A085ZCX0</accession>
<dbReference type="Proteomes" id="UP000028703">
    <property type="component" value="Unassembled WGS sequence"/>
</dbReference>
<evidence type="ECO:0000259" key="4">
    <source>
        <dbReference type="Pfam" id="PF00561"/>
    </source>
</evidence>
<gene>
    <name evidence="5" type="ORF">IX38_13740</name>
</gene>
<name>A0A085ZCX0_9FLAO</name>
<organism evidence="5 6">
    <name type="scientific">Chryseobacterium luteum</name>
    <dbReference type="NCBI Taxonomy" id="421531"/>
    <lineage>
        <taxon>Bacteria</taxon>
        <taxon>Pseudomonadati</taxon>
        <taxon>Bacteroidota</taxon>
        <taxon>Flavobacteriia</taxon>
        <taxon>Flavobacteriales</taxon>
        <taxon>Weeksellaceae</taxon>
        <taxon>Chryseobacterium group</taxon>
        <taxon>Chryseobacterium</taxon>
    </lineage>
</organism>
<proteinExistence type="inferred from homology"/>
<dbReference type="GO" id="GO:0016020">
    <property type="term" value="C:membrane"/>
    <property type="evidence" value="ECO:0007669"/>
    <property type="project" value="TreeGrafter"/>
</dbReference>
<evidence type="ECO:0000256" key="2">
    <source>
        <dbReference type="ARBA" id="ARBA00022801"/>
    </source>
</evidence>
<keyword evidence="3" id="KW-0732">Signal</keyword>